<evidence type="ECO:0000313" key="3">
    <source>
        <dbReference type="Proteomes" id="UP000056209"/>
    </source>
</evidence>
<evidence type="ECO:0000313" key="2">
    <source>
        <dbReference type="EMBL" id="GAQ23452.1"/>
    </source>
</evidence>
<proteinExistence type="predicted"/>
<keyword evidence="2" id="KW-0378">Hydrolase</keyword>
<accession>A0A100HMK2</accession>
<dbReference type="GO" id="GO:0016787">
    <property type="term" value="F:hydrolase activity"/>
    <property type="evidence" value="ECO:0007669"/>
    <property type="project" value="UniProtKB-KW"/>
</dbReference>
<dbReference type="AlphaFoldDB" id="A0A100HMK2"/>
<name>A0A100HMK2_9DEIO</name>
<keyword evidence="3" id="KW-1185">Reference proteome</keyword>
<dbReference type="Proteomes" id="UP000056209">
    <property type="component" value="Unassembled WGS sequence"/>
</dbReference>
<feature type="region of interest" description="Disordered" evidence="1">
    <location>
        <begin position="48"/>
        <end position="69"/>
    </location>
</feature>
<protein>
    <submittedName>
        <fullName evidence="2">Putative unsaturated glucuronyl hydrolase</fullName>
    </submittedName>
</protein>
<gene>
    <name evidence="2" type="ORF">DEIGR_200307</name>
</gene>
<comment type="caution">
    <text evidence="2">The sequence shown here is derived from an EMBL/GenBank/DDBJ whole genome shotgun (WGS) entry which is preliminary data.</text>
</comment>
<reference evidence="3" key="1">
    <citation type="submission" date="2015-11" db="EMBL/GenBank/DDBJ databases">
        <title>Draft Genome Sequence of the Radioresistant Bacterium Deinococcus grandis, Isolated from Freshwater Fish in Japan.</title>
        <authorList>
            <person name="Satoh K."/>
            <person name="Onodera T."/>
            <person name="Omoso K."/>
            <person name="Takeda-Yano K."/>
            <person name="Katayama T."/>
            <person name="Oono Y."/>
            <person name="Narumi I."/>
        </authorList>
    </citation>
    <scope>NUCLEOTIDE SEQUENCE [LARGE SCALE GENOMIC DNA]</scope>
    <source>
        <strain evidence="3">ATCC 43672</strain>
    </source>
</reference>
<organism evidence="2 3">
    <name type="scientific">Deinococcus grandis</name>
    <dbReference type="NCBI Taxonomy" id="57498"/>
    <lineage>
        <taxon>Bacteria</taxon>
        <taxon>Thermotogati</taxon>
        <taxon>Deinococcota</taxon>
        <taxon>Deinococci</taxon>
        <taxon>Deinococcales</taxon>
        <taxon>Deinococcaceae</taxon>
        <taxon>Deinococcus</taxon>
    </lineage>
</organism>
<feature type="region of interest" description="Disordered" evidence="1">
    <location>
        <begin position="1"/>
        <end position="26"/>
    </location>
</feature>
<dbReference type="EMBL" id="BCMS01000002">
    <property type="protein sequence ID" value="GAQ23452.1"/>
    <property type="molecule type" value="Genomic_DNA"/>
</dbReference>
<dbReference type="RefSeq" id="WP_153013895.1">
    <property type="nucleotide sequence ID" value="NZ_BCMS01000002.1"/>
</dbReference>
<evidence type="ECO:0000256" key="1">
    <source>
        <dbReference type="SAM" id="MobiDB-lite"/>
    </source>
</evidence>
<sequence length="69" mass="7183">MSRPDGLTAVVGGVDGPTARPFPPAVDRGVSPCPAAARGRAWPVCGEHRSNRRKRPVLATLSPGRVRAA</sequence>